<dbReference type="PANTHER" id="PTHR10884">
    <property type="entry name" value="NADH DEHYDROGENASE UBIQUINONE IRON-SULFUR PROTEIN 3"/>
    <property type="match status" value="1"/>
</dbReference>
<dbReference type="AlphaFoldDB" id="H3ZK61"/>
<name>H3ZK61_THELN</name>
<comment type="similarity">
    <text evidence="1">Belongs to the complex I 30 kDa subunit family.</text>
</comment>
<evidence type="ECO:0000256" key="1">
    <source>
        <dbReference type="ARBA" id="ARBA00007569"/>
    </source>
</evidence>
<accession>H3ZK61</accession>
<dbReference type="Proteomes" id="UP000015502">
    <property type="component" value="Chromosome"/>
</dbReference>
<sequence length="173" mass="19937">MTPEEFLEIILTKFPNAEGEVRENKLPHPRKRVWINVGRENFKGLMKLIKEIDPKAQFSIIIARDGGDYLEAKYHLELFYEQTPSISLIVGTKCPKDDPKLPTVTDVFPSALPYEREVQEFLGLFFEGIPDPRKLFLPEDFPEGVYPLRKDEKGISSEMIKNAGHPYKMKKEG</sequence>
<organism evidence="3 4">
    <name type="scientific">Thermococcus litoralis (strain ATCC 51850 / DSM 5473 / JCM 8560 / NS-C)</name>
    <dbReference type="NCBI Taxonomy" id="523849"/>
    <lineage>
        <taxon>Archaea</taxon>
        <taxon>Methanobacteriati</taxon>
        <taxon>Methanobacteriota</taxon>
        <taxon>Thermococci</taxon>
        <taxon>Thermococcales</taxon>
        <taxon>Thermococcaceae</taxon>
        <taxon>Thermococcus</taxon>
    </lineage>
</organism>
<dbReference type="STRING" id="523849.OCC_08674"/>
<dbReference type="EMBL" id="CP006670">
    <property type="protein sequence ID" value="EHR79614.1"/>
    <property type="molecule type" value="Genomic_DNA"/>
</dbReference>
<dbReference type="HOGENOM" id="CLU_097415_1_0_2"/>
<dbReference type="GeneID" id="16550415"/>
<evidence type="ECO:0000259" key="2">
    <source>
        <dbReference type="Pfam" id="PF00329"/>
    </source>
</evidence>
<dbReference type="Gene3D" id="3.30.460.80">
    <property type="entry name" value="NADH:ubiquinone oxidoreductase, 30kDa subunit"/>
    <property type="match status" value="1"/>
</dbReference>
<evidence type="ECO:0000313" key="4">
    <source>
        <dbReference type="Proteomes" id="UP000015502"/>
    </source>
</evidence>
<dbReference type="PANTHER" id="PTHR10884:SF14">
    <property type="entry name" value="NADH DEHYDROGENASE [UBIQUINONE] IRON-SULFUR PROTEIN 3, MITOCHONDRIAL"/>
    <property type="match status" value="1"/>
</dbReference>
<protein>
    <submittedName>
        <fullName evidence="3">Hydrogenase</fullName>
    </submittedName>
</protein>
<dbReference type="Pfam" id="PF00329">
    <property type="entry name" value="Complex1_30kDa"/>
    <property type="match status" value="1"/>
</dbReference>
<evidence type="ECO:0000313" key="3">
    <source>
        <dbReference type="EMBL" id="EHR79614.1"/>
    </source>
</evidence>
<dbReference type="InterPro" id="IPR037232">
    <property type="entry name" value="NADH_quin_OxRdtase_su_C/D-like"/>
</dbReference>
<reference evidence="3 4" key="1">
    <citation type="journal article" date="2012" name="J. Bacteriol.">
        <title>Genome sequence of the model hyperthermophilic archaeon Thermococcus litoralis NS-C.</title>
        <authorList>
            <person name="Gardner A.F."/>
            <person name="Kumar S."/>
            <person name="Perler F.B."/>
        </authorList>
    </citation>
    <scope>NUCLEOTIDE SEQUENCE [LARGE SCALE GENOMIC DNA]</scope>
    <source>
        <strain evidence="4">ATCC 51850 / DSM 5473 / JCM 8560 / NS-C</strain>
    </source>
</reference>
<keyword evidence="4" id="KW-1185">Reference proteome</keyword>
<dbReference type="SUPFAM" id="SSF143243">
    <property type="entry name" value="Nqo5-like"/>
    <property type="match status" value="1"/>
</dbReference>
<dbReference type="GO" id="GO:0008137">
    <property type="term" value="F:NADH dehydrogenase (ubiquinone) activity"/>
    <property type="evidence" value="ECO:0007669"/>
    <property type="project" value="InterPro"/>
</dbReference>
<dbReference type="PaxDb" id="523849-OCC_08674"/>
<feature type="domain" description="NADH:ubiquinone oxidoreductase 30kDa subunit" evidence="2">
    <location>
        <begin position="36"/>
        <end position="153"/>
    </location>
</feature>
<dbReference type="OrthoDB" id="43567at2157"/>
<gene>
    <name evidence="3" type="ORF">OCC_08674</name>
</gene>
<dbReference type="InterPro" id="IPR001268">
    <property type="entry name" value="NADH_UbQ_OxRdtase_30kDa_su"/>
</dbReference>
<dbReference type="KEGG" id="tlt:OCC_08674"/>
<proteinExistence type="inferred from homology"/>
<dbReference type="RefSeq" id="WP_004066459.1">
    <property type="nucleotide sequence ID" value="NC_022084.1"/>
</dbReference>